<dbReference type="GO" id="GO:0006432">
    <property type="term" value="P:phenylalanyl-tRNA aminoacylation"/>
    <property type="evidence" value="ECO:0007669"/>
    <property type="project" value="InterPro"/>
</dbReference>
<dbReference type="SUPFAM" id="SSF52058">
    <property type="entry name" value="L domain-like"/>
    <property type="match status" value="1"/>
</dbReference>
<evidence type="ECO:0000256" key="1">
    <source>
        <dbReference type="ARBA" id="ARBA00022614"/>
    </source>
</evidence>
<organism evidence="5 6">
    <name type="scientific">Acropora cervicornis</name>
    <name type="common">Staghorn coral</name>
    <dbReference type="NCBI Taxonomy" id="6130"/>
    <lineage>
        <taxon>Eukaryota</taxon>
        <taxon>Metazoa</taxon>
        <taxon>Cnidaria</taxon>
        <taxon>Anthozoa</taxon>
        <taxon>Hexacorallia</taxon>
        <taxon>Scleractinia</taxon>
        <taxon>Astrocoeniina</taxon>
        <taxon>Acroporidae</taxon>
        <taxon>Acropora</taxon>
    </lineage>
</organism>
<dbReference type="Pfam" id="PF23598">
    <property type="entry name" value="LRR_14"/>
    <property type="match status" value="1"/>
</dbReference>
<reference evidence="5" key="1">
    <citation type="journal article" date="2023" name="G3 (Bethesda)">
        <title>Whole genome assembly and annotation of the endangered Caribbean coral Acropora cervicornis.</title>
        <authorList>
            <person name="Selwyn J.D."/>
            <person name="Vollmer S.V."/>
        </authorList>
    </citation>
    <scope>NUCLEOTIDE SEQUENCE</scope>
    <source>
        <strain evidence="5">K2</strain>
    </source>
</reference>
<dbReference type="InterPro" id="IPR003591">
    <property type="entry name" value="Leu-rich_rpt_typical-subtyp"/>
</dbReference>
<dbReference type="SMART" id="SM00873">
    <property type="entry name" value="B3_4"/>
    <property type="match status" value="1"/>
</dbReference>
<evidence type="ECO:0000313" key="6">
    <source>
        <dbReference type="Proteomes" id="UP001249851"/>
    </source>
</evidence>
<dbReference type="InterPro" id="IPR001611">
    <property type="entry name" value="Leu-rich_rpt"/>
</dbReference>
<dbReference type="InterPro" id="IPR005146">
    <property type="entry name" value="B3/B4_tRNA-bd"/>
</dbReference>
<evidence type="ECO:0000256" key="3">
    <source>
        <dbReference type="SAM" id="MobiDB-lite"/>
    </source>
</evidence>
<evidence type="ECO:0000259" key="4">
    <source>
        <dbReference type="SMART" id="SM00873"/>
    </source>
</evidence>
<evidence type="ECO:0000313" key="5">
    <source>
        <dbReference type="EMBL" id="KAK2560443.1"/>
    </source>
</evidence>
<keyword evidence="2" id="KW-0677">Repeat</keyword>
<feature type="compositionally biased region" description="Basic residues" evidence="3">
    <location>
        <begin position="243"/>
        <end position="254"/>
    </location>
</feature>
<keyword evidence="1" id="KW-0433">Leucine-rich repeat</keyword>
<dbReference type="Proteomes" id="UP001249851">
    <property type="component" value="Unassembled WGS sequence"/>
</dbReference>
<proteinExistence type="predicted"/>
<dbReference type="Gene3D" id="3.80.10.10">
    <property type="entry name" value="Ribonuclease Inhibitor"/>
    <property type="match status" value="2"/>
</dbReference>
<dbReference type="PANTHER" id="PTHR10947:SF3">
    <property type="entry name" value="LEUCINE-RICH REPEAT-CONTAINING PROTEIN 47"/>
    <property type="match status" value="1"/>
</dbReference>
<dbReference type="SMART" id="SM00369">
    <property type="entry name" value="LRR_TYP"/>
    <property type="match status" value="6"/>
</dbReference>
<dbReference type="InterPro" id="IPR055414">
    <property type="entry name" value="LRR_R13L4/SHOC2-like"/>
</dbReference>
<dbReference type="PRINTS" id="PR00019">
    <property type="entry name" value="LEURICHRPT"/>
</dbReference>
<dbReference type="AlphaFoldDB" id="A0AAD9QFP5"/>
<accession>A0AAD9QFP5</accession>
<dbReference type="PROSITE" id="PS51450">
    <property type="entry name" value="LRR"/>
    <property type="match status" value="5"/>
</dbReference>
<feature type="region of interest" description="Disordered" evidence="3">
    <location>
        <begin position="239"/>
        <end position="262"/>
    </location>
</feature>
<evidence type="ECO:0000256" key="2">
    <source>
        <dbReference type="ARBA" id="ARBA00022737"/>
    </source>
</evidence>
<dbReference type="InterPro" id="IPR020825">
    <property type="entry name" value="Phe-tRNA_synthase-like_B3/B4"/>
</dbReference>
<dbReference type="PANTHER" id="PTHR10947">
    <property type="entry name" value="PHENYLALANYL-TRNA SYNTHETASE BETA CHAIN AND LEUCINE-RICH REPEAT-CONTAINING PROTEIN 47"/>
    <property type="match status" value="1"/>
</dbReference>
<dbReference type="EMBL" id="JARQWQ010000036">
    <property type="protein sequence ID" value="KAK2560443.1"/>
    <property type="molecule type" value="Genomic_DNA"/>
</dbReference>
<gene>
    <name evidence="5" type="ORF">P5673_016792</name>
</gene>
<name>A0AAD9QFP5_ACRCE</name>
<dbReference type="InterPro" id="IPR045060">
    <property type="entry name" value="Phe-tRNA-ligase_IIc_bsu"/>
</dbReference>
<protein>
    <submittedName>
        <fullName evidence="5">Leucine-rich repeat-containing protein 47</fullName>
    </submittedName>
</protein>
<dbReference type="Gene3D" id="3.50.40.10">
    <property type="entry name" value="Phenylalanyl-trna Synthetase, Chain B, domain 3"/>
    <property type="match status" value="1"/>
</dbReference>
<dbReference type="InterPro" id="IPR032675">
    <property type="entry name" value="LRR_dom_sf"/>
</dbReference>
<dbReference type="Pfam" id="PF13855">
    <property type="entry name" value="LRR_8"/>
    <property type="match status" value="1"/>
</dbReference>
<keyword evidence="6" id="KW-1185">Reference proteome</keyword>
<feature type="domain" description="B3/B4 tRNA-binding" evidence="4">
    <location>
        <begin position="295"/>
        <end position="473"/>
    </location>
</feature>
<comment type="caution">
    <text evidence="5">The sequence shown here is derived from an EMBL/GenBank/DDBJ whole genome shotgun (WGS) entry which is preliminary data.</text>
</comment>
<dbReference type="SMART" id="SM00364">
    <property type="entry name" value="LRR_BAC"/>
    <property type="match status" value="6"/>
</dbReference>
<sequence length="536" mass="59561">MGWPEVDQAADEHRYELVLSGPEISERIEKGGLDQKIFELSCLNFLQISNTKLFSLPEDLGNLLHLKTLDLHRNSLQELPSSIGLLKELKNLDLSGNELEVLPSALGQLSSLHTLNLNCNKLTEIPDLKEVTELSRLDLSHNQLTELPESLFELQHLAELQASNNNFTSLSSNVSKLSALKVLILNANKITSVPTELSLCHKLKELNLQENAIKDNRLAKLIKECRTKPVLDYVAAGSDKGKGGRKGGKKGKNKRTSDEDAGKLEEAIAMPLGPVIRVLQSERLQVIVKPSVETVRPYIVCTVVKNLDLADMTTLKKFINIQTKLHDSLCEHRTLATVATHDLAGLKFPLEYEGVSPSEVHLIPLGRHKEMTAEQLIKDLRTEALKQKQKLKRNPFKTGLYKYLSLVEDAQLYAVVRNSDKSVISFPPVTNSENSKIKAGKLDVLLEVTSSVNLPTCKSVMEQLIKSMLECGLCSCHETSTTPASGGGNEEDSDRPQELIIEQVRVVNHEGQLKVVYPSRVDLQLEEAKIVYEEKA</sequence>
<reference evidence="5" key="2">
    <citation type="journal article" date="2023" name="Science">
        <title>Genomic signatures of disease resistance in endangered staghorn corals.</title>
        <authorList>
            <person name="Vollmer S.V."/>
            <person name="Selwyn J.D."/>
            <person name="Despard B.A."/>
            <person name="Roesel C.L."/>
        </authorList>
    </citation>
    <scope>NUCLEOTIDE SEQUENCE</scope>
    <source>
        <strain evidence="5">K2</strain>
    </source>
</reference>
<dbReference type="GO" id="GO:0003723">
    <property type="term" value="F:RNA binding"/>
    <property type="evidence" value="ECO:0007669"/>
    <property type="project" value="InterPro"/>
</dbReference>
<dbReference type="GO" id="GO:0004826">
    <property type="term" value="F:phenylalanine-tRNA ligase activity"/>
    <property type="evidence" value="ECO:0007669"/>
    <property type="project" value="InterPro"/>
</dbReference>